<comment type="caution">
    <text evidence="1">The sequence shown here is derived from an EMBL/GenBank/DDBJ whole genome shotgun (WGS) entry which is preliminary data.</text>
</comment>
<reference evidence="1 2" key="1">
    <citation type="submission" date="2023-07" db="EMBL/GenBank/DDBJ databases">
        <title>Genomic Encyclopedia of Type Strains, Phase IV (KMG-IV): sequencing the most valuable type-strain genomes for metagenomic binning, comparative biology and taxonomic classification.</title>
        <authorList>
            <person name="Goeker M."/>
        </authorList>
    </citation>
    <scope>NUCLEOTIDE SEQUENCE [LARGE SCALE GENOMIC DNA]</scope>
    <source>
        <strain evidence="1 2">DSM 12751</strain>
    </source>
</reference>
<dbReference type="Proteomes" id="UP001235840">
    <property type="component" value="Unassembled WGS sequence"/>
</dbReference>
<keyword evidence="2" id="KW-1185">Reference proteome</keyword>
<sequence>MIDKTEGKERDCFELRFKENRIVAIPNIQETFTAQRAKVEKSE</sequence>
<evidence type="ECO:0000313" key="2">
    <source>
        <dbReference type="Proteomes" id="UP001235840"/>
    </source>
</evidence>
<dbReference type="RefSeq" id="WP_343834562.1">
    <property type="nucleotide sequence ID" value="NZ_BAAADK010000011.1"/>
</dbReference>
<name>A0ABT9VXX1_9BACI</name>
<evidence type="ECO:0000313" key="1">
    <source>
        <dbReference type="EMBL" id="MDQ0165724.1"/>
    </source>
</evidence>
<gene>
    <name evidence="1" type="ORF">J2S11_001625</name>
</gene>
<accession>A0ABT9VXX1</accession>
<organism evidence="1 2">
    <name type="scientific">Caldalkalibacillus horti</name>
    <dbReference type="NCBI Taxonomy" id="77523"/>
    <lineage>
        <taxon>Bacteria</taxon>
        <taxon>Bacillati</taxon>
        <taxon>Bacillota</taxon>
        <taxon>Bacilli</taxon>
        <taxon>Bacillales</taxon>
        <taxon>Bacillaceae</taxon>
        <taxon>Caldalkalibacillus</taxon>
    </lineage>
</organism>
<protein>
    <submittedName>
        <fullName evidence="1">Uncharacterized protein</fullName>
    </submittedName>
</protein>
<dbReference type="EMBL" id="JAUSTY010000005">
    <property type="protein sequence ID" value="MDQ0165724.1"/>
    <property type="molecule type" value="Genomic_DNA"/>
</dbReference>
<proteinExistence type="predicted"/>